<evidence type="ECO:0000256" key="3">
    <source>
        <dbReference type="PROSITE-ProRule" id="PRU00464"/>
    </source>
</evidence>
<gene>
    <name evidence="5" type="ordered locus">Ksed_11720</name>
</gene>
<dbReference type="InterPro" id="IPR001310">
    <property type="entry name" value="Histidine_triad_HIT"/>
</dbReference>
<dbReference type="GO" id="GO:0016787">
    <property type="term" value="F:hydrolase activity"/>
    <property type="evidence" value="ECO:0007669"/>
    <property type="project" value="UniProtKB-KW"/>
</dbReference>
<feature type="short sequence motif" description="Histidine triad motif" evidence="2 3">
    <location>
        <begin position="100"/>
        <end position="104"/>
    </location>
</feature>
<dbReference type="Proteomes" id="UP000006666">
    <property type="component" value="Chromosome"/>
</dbReference>
<dbReference type="PANTHER" id="PTHR23089">
    <property type="entry name" value="HISTIDINE TRIAD HIT PROTEIN"/>
    <property type="match status" value="1"/>
</dbReference>
<dbReference type="CDD" id="cd01276">
    <property type="entry name" value="PKCI_related"/>
    <property type="match status" value="1"/>
</dbReference>
<organism evidence="5 6">
    <name type="scientific">Kytococcus sedentarius (strain ATCC 14392 / DSM 20547 / JCM 11482 / CCUG 33030 / NBRC 15357 / NCTC 11040 / CCM 314 / 541)</name>
    <name type="common">Micrococcus sedentarius</name>
    <dbReference type="NCBI Taxonomy" id="478801"/>
    <lineage>
        <taxon>Bacteria</taxon>
        <taxon>Bacillati</taxon>
        <taxon>Actinomycetota</taxon>
        <taxon>Actinomycetes</taxon>
        <taxon>Micrococcales</taxon>
        <taxon>Kytococcaceae</taxon>
        <taxon>Kytococcus</taxon>
    </lineage>
</organism>
<dbReference type="InterPro" id="IPR011146">
    <property type="entry name" value="HIT-like"/>
</dbReference>
<keyword evidence="6" id="KW-1185">Reference proteome</keyword>
<dbReference type="Gene3D" id="3.30.428.10">
    <property type="entry name" value="HIT-like"/>
    <property type="match status" value="1"/>
</dbReference>
<dbReference type="HOGENOM" id="CLU_056776_8_1_11"/>
<feature type="active site" description="Tele-AMP-histidine intermediate" evidence="1">
    <location>
        <position position="102"/>
    </location>
</feature>
<dbReference type="EMBL" id="CP001686">
    <property type="protein sequence ID" value="ACV06211.1"/>
    <property type="molecule type" value="Genomic_DNA"/>
</dbReference>
<name>C7NH41_KYTSD</name>
<accession>C7NH41</accession>
<dbReference type="PROSITE" id="PS51084">
    <property type="entry name" value="HIT_2"/>
    <property type="match status" value="1"/>
</dbReference>
<evidence type="ECO:0000313" key="5">
    <source>
        <dbReference type="EMBL" id="ACV06211.1"/>
    </source>
</evidence>
<dbReference type="Pfam" id="PF01230">
    <property type="entry name" value="HIT"/>
    <property type="match status" value="1"/>
</dbReference>
<keyword evidence="5" id="KW-0378">Hydrolase</keyword>
<dbReference type="InterPro" id="IPR036265">
    <property type="entry name" value="HIT-like_sf"/>
</dbReference>
<dbReference type="RefSeq" id="WP_015779156.1">
    <property type="nucleotide sequence ID" value="NC_013169.1"/>
</dbReference>
<proteinExistence type="predicted"/>
<sequence length="115" mass="12261">MTDADCLFCKIVAGEIPNDTVTETEDVLAFRDISPKAPVHVLVVPKQHSTHAGEMAGSEPELLAEVMRVGADVARSEGVAESGYRFVFNCGGDSGQEVFHTHLHVLGGRPLSMAV</sequence>
<evidence type="ECO:0000259" key="4">
    <source>
        <dbReference type="PROSITE" id="PS51084"/>
    </source>
</evidence>
<dbReference type="PRINTS" id="PR00332">
    <property type="entry name" value="HISTRIAD"/>
</dbReference>
<dbReference type="STRING" id="478801.Ksed_11720"/>
<reference evidence="5 6" key="1">
    <citation type="journal article" date="2009" name="Stand. Genomic Sci.">
        <title>Complete genome sequence of Kytococcus sedentarius type strain (541).</title>
        <authorList>
            <person name="Sims D."/>
            <person name="Brettin T."/>
            <person name="Detter J.C."/>
            <person name="Han C."/>
            <person name="Lapidus A."/>
            <person name="Copeland A."/>
            <person name="Glavina Del Rio T."/>
            <person name="Nolan M."/>
            <person name="Chen F."/>
            <person name="Lucas S."/>
            <person name="Tice H."/>
            <person name="Cheng J.F."/>
            <person name="Bruce D."/>
            <person name="Goodwin L."/>
            <person name="Pitluck S."/>
            <person name="Ovchinnikova G."/>
            <person name="Pati A."/>
            <person name="Ivanova N."/>
            <person name="Mavrommatis K."/>
            <person name="Chen A."/>
            <person name="Palaniappan K."/>
            <person name="D'haeseleer P."/>
            <person name="Chain P."/>
            <person name="Bristow J."/>
            <person name="Eisen J.A."/>
            <person name="Markowitz V."/>
            <person name="Hugenholtz P."/>
            <person name="Schneider S."/>
            <person name="Goker M."/>
            <person name="Pukall R."/>
            <person name="Kyrpides N.C."/>
            <person name="Klenk H.P."/>
        </authorList>
    </citation>
    <scope>NUCLEOTIDE SEQUENCE [LARGE SCALE GENOMIC DNA]</scope>
    <source>
        <strain evidence="6">ATCC 14392 / DSM 20547 / JCM 11482 / CCUG 33030 / NBRC 15357 / NCTC 11040 / CCM 314 / 541</strain>
    </source>
</reference>
<feature type="domain" description="HIT" evidence="4">
    <location>
        <begin position="7"/>
        <end position="115"/>
    </location>
</feature>
<evidence type="ECO:0000256" key="1">
    <source>
        <dbReference type="PIRSR" id="PIRSR601310-1"/>
    </source>
</evidence>
<evidence type="ECO:0000313" key="6">
    <source>
        <dbReference type="Proteomes" id="UP000006666"/>
    </source>
</evidence>
<dbReference type="SUPFAM" id="SSF54197">
    <property type="entry name" value="HIT-like"/>
    <property type="match status" value="1"/>
</dbReference>
<dbReference type="PROSITE" id="PS00892">
    <property type="entry name" value="HIT_1"/>
    <property type="match status" value="1"/>
</dbReference>
<protein>
    <submittedName>
        <fullName evidence="5">HIT family hydrolase, diadenosine tetraphosphate hydrolase</fullName>
    </submittedName>
</protein>
<dbReference type="AlphaFoldDB" id="C7NH41"/>
<dbReference type="InterPro" id="IPR019808">
    <property type="entry name" value="Histidine_triad_CS"/>
</dbReference>
<dbReference type="KEGG" id="kse:Ksed_11720"/>
<dbReference type="eggNOG" id="COG0537">
    <property type="taxonomic scope" value="Bacteria"/>
</dbReference>
<evidence type="ECO:0000256" key="2">
    <source>
        <dbReference type="PIRSR" id="PIRSR601310-3"/>
    </source>
</evidence>